<reference evidence="3 4" key="1">
    <citation type="submission" date="2020-08" db="EMBL/GenBank/DDBJ databases">
        <title>Genomic Encyclopedia of Type Strains, Phase IV (KMG-IV): sequencing the most valuable type-strain genomes for metagenomic binning, comparative biology and taxonomic classification.</title>
        <authorList>
            <person name="Goeker M."/>
        </authorList>
    </citation>
    <scope>NUCLEOTIDE SEQUENCE [LARGE SCALE GENOMIC DNA]</scope>
    <source>
        <strain evidence="3 4">DSM 45615</strain>
    </source>
</reference>
<dbReference type="EMBL" id="JACHGN010000004">
    <property type="protein sequence ID" value="MBB5132609.1"/>
    <property type="molecule type" value="Genomic_DNA"/>
</dbReference>
<dbReference type="PANTHER" id="PTHR35526:SF3">
    <property type="entry name" value="ANTI-SIGMA-F FACTOR RSBW"/>
    <property type="match status" value="1"/>
</dbReference>
<comment type="caution">
    <text evidence="3">The sequence shown here is derived from an EMBL/GenBank/DDBJ whole genome shotgun (WGS) entry which is preliminary data.</text>
</comment>
<dbReference type="Proteomes" id="UP000578449">
    <property type="component" value="Unassembled WGS sequence"/>
</dbReference>
<dbReference type="AlphaFoldDB" id="A0A840P0V7"/>
<evidence type="ECO:0000256" key="1">
    <source>
        <dbReference type="ARBA" id="ARBA00022527"/>
    </source>
</evidence>
<evidence type="ECO:0000259" key="2">
    <source>
        <dbReference type="Pfam" id="PF13581"/>
    </source>
</evidence>
<proteinExistence type="predicted"/>
<gene>
    <name evidence="3" type="ORF">HNP84_002325</name>
</gene>
<dbReference type="CDD" id="cd16936">
    <property type="entry name" value="HATPase_RsbW-like"/>
    <property type="match status" value="1"/>
</dbReference>
<sequence>MTLTRGALKDGPPHRRAIFRRIPRRRKGVAVMPVNIIRRELAGTARAPRDGREFVAKALVGQPRADDLVQIASELITNAIRHSHSKRPGGRVAVTVIEGIDFDGIGFAGVKVTDDGSQSQPHVKRSARLEESGYGLALVEELSDRWGHYVIGHRRTVWAAVASS</sequence>
<dbReference type="InterPro" id="IPR036890">
    <property type="entry name" value="HATPase_C_sf"/>
</dbReference>
<dbReference type="SUPFAM" id="SSF55874">
    <property type="entry name" value="ATPase domain of HSP90 chaperone/DNA topoisomerase II/histidine kinase"/>
    <property type="match status" value="1"/>
</dbReference>
<organism evidence="3 4">
    <name type="scientific">Thermocatellispora tengchongensis</name>
    <dbReference type="NCBI Taxonomy" id="1073253"/>
    <lineage>
        <taxon>Bacteria</taxon>
        <taxon>Bacillati</taxon>
        <taxon>Actinomycetota</taxon>
        <taxon>Actinomycetes</taxon>
        <taxon>Streptosporangiales</taxon>
        <taxon>Streptosporangiaceae</taxon>
        <taxon>Thermocatellispora</taxon>
    </lineage>
</organism>
<dbReference type="RefSeq" id="WP_185049580.1">
    <property type="nucleotide sequence ID" value="NZ_BAABIX010000003.1"/>
</dbReference>
<dbReference type="PANTHER" id="PTHR35526">
    <property type="entry name" value="ANTI-SIGMA-F FACTOR RSBW-RELATED"/>
    <property type="match status" value="1"/>
</dbReference>
<dbReference type="GO" id="GO:0004674">
    <property type="term" value="F:protein serine/threonine kinase activity"/>
    <property type="evidence" value="ECO:0007669"/>
    <property type="project" value="UniProtKB-KW"/>
</dbReference>
<protein>
    <submittedName>
        <fullName evidence="3">Anti-sigma regulatory factor (Ser/Thr protein kinase)</fullName>
    </submittedName>
</protein>
<keyword evidence="4" id="KW-1185">Reference proteome</keyword>
<keyword evidence="1" id="KW-0808">Transferase</keyword>
<name>A0A840P0V7_9ACTN</name>
<dbReference type="InterPro" id="IPR003594">
    <property type="entry name" value="HATPase_dom"/>
</dbReference>
<evidence type="ECO:0000313" key="3">
    <source>
        <dbReference type="EMBL" id="MBB5132609.1"/>
    </source>
</evidence>
<keyword evidence="1" id="KW-0723">Serine/threonine-protein kinase</keyword>
<feature type="domain" description="Histidine kinase/HSP90-like ATPase" evidence="2">
    <location>
        <begin position="49"/>
        <end position="148"/>
    </location>
</feature>
<dbReference type="Pfam" id="PF13581">
    <property type="entry name" value="HATPase_c_2"/>
    <property type="match status" value="1"/>
</dbReference>
<dbReference type="Gene3D" id="3.30.565.10">
    <property type="entry name" value="Histidine kinase-like ATPase, C-terminal domain"/>
    <property type="match status" value="1"/>
</dbReference>
<accession>A0A840P0V7</accession>
<evidence type="ECO:0000313" key="4">
    <source>
        <dbReference type="Proteomes" id="UP000578449"/>
    </source>
</evidence>
<dbReference type="InterPro" id="IPR050267">
    <property type="entry name" value="Anti-sigma-factor_SerPK"/>
</dbReference>
<keyword evidence="1" id="KW-0418">Kinase</keyword>